<dbReference type="GO" id="GO:0003677">
    <property type="term" value="F:DNA binding"/>
    <property type="evidence" value="ECO:0007669"/>
    <property type="project" value="UniProtKB-KW"/>
</dbReference>
<name>A0AAD4CUT9_ASPNN</name>
<dbReference type="PANTHER" id="PTHR47785">
    <property type="entry name" value="ZN(II)2CYS6 TRANSCRIPTION FACTOR (EUROFUNG)-RELATED-RELATED"/>
    <property type="match status" value="1"/>
</dbReference>
<dbReference type="InterPro" id="IPR053181">
    <property type="entry name" value="EcdB-like_regulator"/>
</dbReference>
<accession>A0AAD4CUT9</accession>
<keyword evidence="4" id="KW-0539">Nucleus</keyword>
<dbReference type="CDD" id="cd00067">
    <property type="entry name" value="GAL4"/>
    <property type="match status" value="1"/>
</dbReference>
<dbReference type="Pfam" id="PF00172">
    <property type="entry name" value="Zn_clus"/>
    <property type="match status" value="1"/>
</dbReference>
<dbReference type="SMART" id="SM00066">
    <property type="entry name" value="GAL4"/>
    <property type="match status" value="1"/>
</dbReference>
<reference evidence="6" key="2">
    <citation type="submission" date="2020-02" db="EMBL/GenBank/DDBJ databases">
        <authorList>
            <person name="Gilchrist C.L.M."/>
            <person name="Chooi Y.-H."/>
        </authorList>
    </citation>
    <scope>NUCLEOTIDE SEQUENCE</scope>
    <source>
        <strain evidence="6">MST-FP2251</strain>
    </source>
</reference>
<sequence length="534" mass="59845">MDSDDTRRRRSALACNTCRGRRTKCGGQRPQCSYCAEHGKECFYPEQQDPPPSPLRTELSKLWGQLSHITAIVQGQSQSPIALKKSSDHHPSLGFPYMTLQSTAFMKLLDLDPALPIYLEHLERRGRQPGVIHQPLPEGMIVAIDLDDASVLLHAFTEQIHPWYPVLHPEFGEDFLQAVTACFPASIPSCMTLLVLAIGCNVINRPDVTYIQAAMEMLPCVFADCSPRGVQCLLLFAIYHLCDARPCQAHDFVAMASYKLHTYIMNELDTDDNPRSIVGNCFWAALLIESEIRVQFSLVDSGIWNIIQFAPPLTTAATSWSYNPAYFVAEIAMRKMLQRCTWATSILAQNQFAYAPIVAAELERQLDEWLQLLPESLSFFIFVHGNGDYSKRQRLLSHESPQVKFLRTQYYAFKASVYWPAVYEFLTTGQKVTGDLLVPCVRFFASYVEFVSSAAAAVAVCRPNLWTLCTSVFTISMAALVAAAEPCLREVVPSGVHRSLELAVSVLDEVMEVSASLAEMGAILRERVRRDIEE</sequence>
<evidence type="ECO:0000256" key="2">
    <source>
        <dbReference type="ARBA" id="ARBA00023125"/>
    </source>
</evidence>
<dbReference type="SUPFAM" id="SSF57701">
    <property type="entry name" value="Zn2/Cys6 DNA-binding domain"/>
    <property type="match status" value="1"/>
</dbReference>
<organism evidence="6 7">
    <name type="scientific">Aspergillus nanangensis</name>
    <dbReference type="NCBI Taxonomy" id="2582783"/>
    <lineage>
        <taxon>Eukaryota</taxon>
        <taxon>Fungi</taxon>
        <taxon>Dikarya</taxon>
        <taxon>Ascomycota</taxon>
        <taxon>Pezizomycotina</taxon>
        <taxon>Eurotiomycetes</taxon>
        <taxon>Eurotiomycetidae</taxon>
        <taxon>Eurotiales</taxon>
        <taxon>Aspergillaceae</taxon>
        <taxon>Aspergillus</taxon>
        <taxon>Aspergillus subgen. Circumdati</taxon>
    </lineage>
</organism>
<dbReference type="AlphaFoldDB" id="A0AAD4CUT9"/>
<keyword evidence="2" id="KW-0238">DNA-binding</keyword>
<dbReference type="Gene3D" id="4.10.240.10">
    <property type="entry name" value="Zn(2)-C6 fungal-type DNA-binding domain"/>
    <property type="match status" value="1"/>
</dbReference>
<proteinExistence type="predicted"/>
<evidence type="ECO:0000256" key="3">
    <source>
        <dbReference type="ARBA" id="ARBA00023163"/>
    </source>
</evidence>
<dbReference type="PROSITE" id="PS00463">
    <property type="entry name" value="ZN2_CY6_FUNGAL_1"/>
    <property type="match status" value="1"/>
</dbReference>
<evidence type="ECO:0000313" key="7">
    <source>
        <dbReference type="Proteomes" id="UP001194746"/>
    </source>
</evidence>
<keyword evidence="7" id="KW-1185">Reference proteome</keyword>
<keyword evidence="1" id="KW-0805">Transcription regulation</keyword>
<dbReference type="GO" id="GO:0000981">
    <property type="term" value="F:DNA-binding transcription factor activity, RNA polymerase II-specific"/>
    <property type="evidence" value="ECO:0007669"/>
    <property type="project" value="InterPro"/>
</dbReference>
<dbReference type="InterPro" id="IPR036864">
    <property type="entry name" value="Zn2-C6_fun-type_DNA-bd_sf"/>
</dbReference>
<dbReference type="PANTHER" id="PTHR47785:SF3">
    <property type="entry name" value="ZN(2)-C6 FUNGAL-TYPE DOMAIN-CONTAINING PROTEIN"/>
    <property type="match status" value="1"/>
</dbReference>
<evidence type="ECO:0000256" key="1">
    <source>
        <dbReference type="ARBA" id="ARBA00023015"/>
    </source>
</evidence>
<dbReference type="CDD" id="cd12148">
    <property type="entry name" value="fungal_TF_MHR"/>
    <property type="match status" value="1"/>
</dbReference>
<protein>
    <recommendedName>
        <fullName evidence="5">Zn(2)-C6 fungal-type domain-containing protein</fullName>
    </recommendedName>
</protein>
<dbReference type="InterPro" id="IPR001138">
    <property type="entry name" value="Zn2Cys6_DnaBD"/>
</dbReference>
<evidence type="ECO:0000313" key="6">
    <source>
        <dbReference type="EMBL" id="KAF9893115.1"/>
    </source>
</evidence>
<keyword evidence="3" id="KW-0804">Transcription</keyword>
<dbReference type="GO" id="GO:0008270">
    <property type="term" value="F:zinc ion binding"/>
    <property type="evidence" value="ECO:0007669"/>
    <property type="project" value="InterPro"/>
</dbReference>
<comment type="caution">
    <text evidence="6">The sequence shown here is derived from an EMBL/GenBank/DDBJ whole genome shotgun (WGS) entry which is preliminary data.</text>
</comment>
<feature type="domain" description="Zn(2)-C6 fungal-type" evidence="5">
    <location>
        <begin position="14"/>
        <end position="44"/>
    </location>
</feature>
<evidence type="ECO:0000256" key="4">
    <source>
        <dbReference type="ARBA" id="ARBA00023242"/>
    </source>
</evidence>
<dbReference type="Proteomes" id="UP001194746">
    <property type="component" value="Unassembled WGS sequence"/>
</dbReference>
<gene>
    <name evidence="6" type="ORF">FE257_012526</name>
</gene>
<evidence type="ECO:0000259" key="5">
    <source>
        <dbReference type="PROSITE" id="PS50048"/>
    </source>
</evidence>
<dbReference type="GO" id="GO:0009893">
    <property type="term" value="P:positive regulation of metabolic process"/>
    <property type="evidence" value="ECO:0007669"/>
    <property type="project" value="UniProtKB-ARBA"/>
</dbReference>
<reference evidence="6" key="1">
    <citation type="journal article" date="2019" name="Beilstein J. Org. Chem.">
        <title>Nanangenines: drimane sesquiterpenoids as the dominant metabolite cohort of a novel Australian fungus, Aspergillus nanangensis.</title>
        <authorList>
            <person name="Lacey H.J."/>
            <person name="Gilchrist C.L.M."/>
            <person name="Crombie A."/>
            <person name="Kalaitzis J.A."/>
            <person name="Vuong D."/>
            <person name="Rutledge P.J."/>
            <person name="Turner P."/>
            <person name="Pitt J.I."/>
            <person name="Lacey E."/>
            <person name="Chooi Y.H."/>
            <person name="Piggott A.M."/>
        </authorList>
    </citation>
    <scope>NUCLEOTIDE SEQUENCE</scope>
    <source>
        <strain evidence="6">MST-FP2251</strain>
    </source>
</reference>
<dbReference type="PROSITE" id="PS50048">
    <property type="entry name" value="ZN2_CY6_FUNGAL_2"/>
    <property type="match status" value="1"/>
</dbReference>
<dbReference type="EMBL" id="VCAU01000009">
    <property type="protein sequence ID" value="KAF9893115.1"/>
    <property type="molecule type" value="Genomic_DNA"/>
</dbReference>